<dbReference type="AlphaFoldDB" id="A0A5D2QVK3"/>
<protein>
    <submittedName>
        <fullName evidence="1">Uncharacterized protein</fullName>
    </submittedName>
</protein>
<proteinExistence type="predicted"/>
<dbReference type="Proteomes" id="UP000322667">
    <property type="component" value="Chromosome A04"/>
</dbReference>
<gene>
    <name evidence="1" type="ORF">ES332_A04G064700v1</name>
</gene>
<organism evidence="1 2">
    <name type="scientific">Gossypium tomentosum</name>
    <name type="common">Hawaiian cotton</name>
    <name type="synonym">Gossypium sandvicense</name>
    <dbReference type="NCBI Taxonomy" id="34277"/>
    <lineage>
        <taxon>Eukaryota</taxon>
        <taxon>Viridiplantae</taxon>
        <taxon>Streptophyta</taxon>
        <taxon>Embryophyta</taxon>
        <taxon>Tracheophyta</taxon>
        <taxon>Spermatophyta</taxon>
        <taxon>Magnoliopsida</taxon>
        <taxon>eudicotyledons</taxon>
        <taxon>Gunneridae</taxon>
        <taxon>Pentapetalae</taxon>
        <taxon>rosids</taxon>
        <taxon>malvids</taxon>
        <taxon>Malvales</taxon>
        <taxon>Malvaceae</taxon>
        <taxon>Malvoideae</taxon>
        <taxon>Gossypium</taxon>
    </lineage>
</organism>
<evidence type="ECO:0000313" key="1">
    <source>
        <dbReference type="EMBL" id="TYI32466.1"/>
    </source>
</evidence>
<name>A0A5D2QVK3_GOSTO</name>
<accession>A0A5D2QVK3</accession>
<sequence>MSCTFFSVRHFPKHRKTPSPLPLPLPLWLQISAIAKEPYPCPKFLKSCAILKNDDEKVWSRTNGRVDVKDVSSTVAGLRQKLSLYVQFSALVKRGSKPDKEEEEKQDYYVNMGYAIWTLREEFPDIFYRELIFYIYRFGFDFPAFDFFEIE</sequence>
<keyword evidence="2" id="KW-1185">Reference proteome</keyword>
<evidence type="ECO:0000313" key="2">
    <source>
        <dbReference type="Proteomes" id="UP000322667"/>
    </source>
</evidence>
<dbReference type="EMBL" id="CM017613">
    <property type="protein sequence ID" value="TYI32466.1"/>
    <property type="molecule type" value="Genomic_DNA"/>
</dbReference>
<reference evidence="1 2" key="1">
    <citation type="submission" date="2019-07" db="EMBL/GenBank/DDBJ databases">
        <title>WGS assembly of Gossypium tomentosum.</title>
        <authorList>
            <person name="Chen Z.J."/>
            <person name="Sreedasyam A."/>
            <person name="Ando A."/>
            <person name="Song Q."/>
            <person name="De L."/>
            <person name="Hulse-Kemp A."/>
            <person name="Ding M."/>
            <person name="Ye W."/>
            <person name="Kirkbride R."/>
            <person name="Jenkins J."/>
            <person name="Plott C."/>
            <person name="Lovell J."/>
            <person name="Lin Y.-M."/>
            <person name="Vaughn R."/>
            <person name="Liu B."/>
            <person name="Li W."/>
            <person name="Simpson S."/>
            <person name="Scheffler B."/>
            <person name="Saski C."/>
            <person name="Grover C."/>
            <person name="Hu G."/>
            <person name="Conover J."/>
            <person name="Carlson J."/>
            <person name="Shu S."/>
            <person name="Boston L."/>
            <person name="Williams M."/>
            <person name="Peterson D."/>
            <person name="Mcgee K."/>
            <person name="Jones D."/>
            <person name="Wendel J."/>
            <person name="Stelly D."/>
            <person name="Grimwood J."/>
            <person name="Schmutz J."/>
        </authorList>
    </citation>
    <scope>NUCLEOTIDE SEQUENCE [LARGE SCALE GENOMIC DNA]</scope>
    <source>
        <strain evidence="1">7179.01</strain>
    </source>
</reference>